<evidence type="ECO:0000256" key="3">
    <source>
        <dbReference type="ARBA" id="ARBA00022741"/>
    </source>
</evidence>
<dbReference type="PANTHER" id="PTHR21087:SF16">
    <property type="entry name" value="SHIKIMATE KINASE 1, CHLOROPLASTIC"/>
    <property type="match status" value="1"/>
</dbReference>
<evidence type="ECO:0000313" key="9">
    <source>
        <dbReference type="Proteomes" id="UP001597180"/>
    </source>
</evidence>
<dbReference type="Pfam" id="PF01202">
    <property type="entry name" value="SKI"/>
    <property type="match status" value="1"/>
</dbReference>
<comment type="subunit">
    <text evidence="7">Monomer.</text>
</comment>
<comment type="cofactor">
    <cofactor evidence="7">
        <name>Mg(2+)</name>
        <dbReference type="ChEBI" id="CHEBI:18420"/>
    </cofactor>
    <text evidence="7">Binds 1 Mg(2+) ion per subunit.</text>
</comment>
<keyword evidence="5 7" id="KW-0067">ATP-binding</keyword>
<comment type="similarity">
    <text evidence="7">Belongs to the shikimate kinase family.</text>
</comment>
<name>A0ABW3URS6_9BACL</name>
<dbReference type="EMBL" id="JBHTLU010000031">
    <property type="protein sequence ID" value="MFD1223019.1"/>
    <property type="molecule type" value="Genomic_DNA"/>
</dbReference>
<dbReference type="Gene3D" id="3.40.50.300">
    <property type="entry name" value="P-loop containing nucleotide triphosphate hydrolases"/>
    <property type="match status" value="1"/>
</dbReference>
<comment type="pathway">
    <text evidence="7">Metabolic intermediate biosynthesis; chorismate biosynthesis; chorismate from D-erythrose 4-phosphate and phosphoenolpyruvate: step 5/7.</text>
</comment>
<feature type="binding site" evidence="7">
    <location>
        <begin position="17"/>
        <end position="22"/>
    </location>
    <ligand>
        <name>ATP</name>
        <dbReference type="ChEBI" id="CHEBI:30616"/>
    </ligand>
</feature>
<sequence length="182" mass="20265">MDKVHGEKNIVFIGMAGCGKSTIGVLIAKALDMAFIDTDHIMEHKFGKRLWQILEDIGSKEFIIQESEVICLLDCTNSVISTGGSAVYSDKAMSFLKQNADILFIDLSYPNIQKRLENTDIQSRGIVIDQGKTLLDVYNERNGLYRKYADYTIDANDKSIEELVAEITGIFTGSTIDVEEAN</sequence>
<accession>A0ABW3URS6</accession>
<gene>
    <name evidence="7" type="primary">aroK</name>
    <name evidence="8" type="ORF">ACFQ4B_23145</name>
</gene>
<keyword evidence="1 7" id="KW-0028">Amino-acid biosynthesis</keyword>
<proteinExistence type="inferred from homology"/>
<keyword evidence="7" id="KW-0460">Magnesium</keyword>
<dbReference type="Proteomes" id="UP001597180">
    <property type="component" value="Unassembled WGS sequence"/>
</dbReference>
<feature type="binding site" evidence="7">
    <location>
        <position position="21"/>
    </location>
    <ligand>
        <name>Mg(2+)</name>
        <dbReference type="ChEBI" id="CHEBI:18420"/>
    </ligand>
</feature>
<dbReference type="EC" id="2.7.1.71" evidence="7"/>
<dbReference type="PANTHER" id="PTHR21087">
    <property type="entry name" value="SHIKIMATE KINASE"/>
    <property type="match status" value="1"/>
</dbReference>
<dbReference type="PRINTS" id="PR01100">
    <property type="entry name" value="SHIKIMTKNASE"/>
</dbReference>
<dbReference type="CDD" id="cd00464">
    <property type="entry name" value="SK"/>
    <property type="match status" value="1"/>
</dbReference>
<evidence type="ECO:0000256" key="4">
    <source>
        <dbReference type="ARBA" id="ARBA00022777"/>
    </source>
</evidence>
<dbReference type="InterPro" id="IPR027417">
    <property type="entry name" value="P-loop_NTPase"/>
</dbReference>
<keyword evidence="9" id="KW-1185">Reference proteome</keyword>
<reference evidence="9" key="1">
    <citation type="journal article" date="2019" name="Int. J. Syst. Evol. Microbiol.">
        <title>The Global Catalogue of Microorganisms (GCM) 10K type strain sequencing project: providing services to taxonomists for standard genome sequencing and annotation.</title>
        <authorList>
            <consortium name="The Broad Institute Genomics Platform"/>
            <consortium name="The Broad Institute Genome Sequencing Center for Infectious Disease"/>
            <person name="Wu L."/>
            <person name="Ma J."/>
        </authorList>
    </citation>
    <scope>NUCLEOTIDE SEQUENCE [LARGE SCALE GENOMIC DNA]</scope>
    <source>
        <strain evidence="9">CCUG 53270</strain>
    </source>
</reference>
<feature type="binding site" evidence="7">
    <location>
        <position position="39"/>
    </location>
    <ligand>
        <name>substrate</name>
    </ligand>
</feature>
<comment type="catalytic activity">
    <reaction evidence="7">
        <text>shikimate + ATP = 3-phosphoshikimate + ADP + H(+)</text>
        <dbReference type="Rhea" id="RHEA:13121"/>
        <dbReference type="ChEBI" id="CHEBI:15378"/>
        <dbReference type="ChEBI" id="CHEBI:30616"/>
        <dbReference type="ChEBI" id="CHEBI:36208"/>
        <dbReference type="ChEBI" id="CHEBI:145989"/>
        <dbReference type="ChEBI" id="CHEBI:456216"/>
        <dbReference type="EC" id="2.7.1.71"/>
    </reaction>
</comment>
<keyword evidence="7" id="KW-0479">Metal-binding</keyword>
<keyword evidence="7" id="KW-0963">Cytoplasm</keyword>
<dbReference type="InterPro" id="IPR031322">
    <property type="entry name" value="Shikimate/glucono_kinase"/>
</dbReference>
<dbReference type="InterPro" id="IPR000623">
    <property type="entry name" value="Shikimate_kinase/TSH1"/>
</dbReference>
<keyword evidence="2 7" id="KW-0808">Transferase</keyword>
<evidence type="ECO:0000256" key="7">
    <source>
        <dbReference type="HAMAP-Rule" id="MF_00109"/>
    </source>
</evidence>
<dbReference type="GO" id="GO:0016301">
    <property type="term" value="F:kinase activity"/>
    <property type="evidence" value="ECO:0007669"/>
    <property type="project" value="UniProtKB-KW"/>
</dbReference>
<evidence type="ECO:0000313" key="8">
    <source>
        <dbReference type="EMBL" id="MFD1223019.1"/>
    </source>
</evidence>
<feature type="binding site" evidence="7">
    <location>
        <position position="124"/>
    </location>
    <ligand>
        <name>ATP</name>
        <dbReference type="ChEBI" id="CHEBI:30616"/>
    </ligand>
</feature>
<keyword evidence="3 7" id="KW-0547">Nucleotide-binding</keyword>
<dbReference type="HAMAP" id="MF_00109">
    <property type="entry name" value="Shikimate_kinase"/>
    <property type="match status" value="1"/>
</dbReference>
<keyword evidence="6 7" id="KW-0057">Aromatic amino acid biosynthesis</keyword>
<dbReference type="RefSeq" id="WP_345588993.1">
    <property type="nucleotide sequence ID" value="NZ_BAABJG010000015.1"/>
</dbReference>
<feature type="binding site" evidence="7">
    <location>
        <position position="141"/>
    </location>
    <ligand>
        <name>substrate</name>
    </ligand>
</feature>
<evidence type="ECO:0000256" key="5">
    <source>
        <dbReference type="ARBA" id="ARBA00022840"/>
    </source>
</evidence>
<protein>
    <recommendedName>
        <fullName evidence="7">Shikimate kinase</fullName>
        <shortName evidence="7">SK</shortName>
        <ecNumber evidence="7">2.7.1.71</ecNumber>
    </recommendedName>
</protein>
<feature type="binding site" evidence="7">
    <location>
        <position position="84"/>
    </location>
    <ligand>
        <name>substrate</name>
    </ligand>
</feature>
<comment type="caution">
    <text evidence="8">The sequence shown here is derived from an EMBL/GenBank/DDBJ whole genome shotgun (WGS) entry which is preliminary data.</text>
</comment>
<comment type="caution">
    <text evidence="7">Lacks conserved residue(s) required for the propagation of feature annotation.</text>
</comment>
<comment type="subcellular location">
    <subcellularLocation>
        <location evidence="7">Cytoplasm</location>
    </subcellularLocation>
</comment>
<comment type="function">
    <text evidence="7">Catalyzes the specific phosphorylation of the 3-hydroxyl group of shikimic acid using ATP as a cosubstrate.</text>
</comment>
<evidence type="ECO:0000256" key="6">
    <source>
        <dbReference type="ARBA" id="ARBA00023141"/>
    </source>
</evidence>
<dbReference type="SUPFAM" id="SSF52540">
    <property type="entry name" value="P-loop containing nucleoside triphosphate hydrolases"/>
    <property type="match status" value="1"/>
</dbReference>
<organism evidence="8 9">
    <name type="scientific">Paenibacillus vulneris</name>
    <dbReference type="NCBI Taxonomy" id="1133364"/>
    <lineage>
        <taxon>Bacteria</taxon>
        <taxon>Bacillati</taxon>
        <taxon>Bacillota</taxon>
        <taxon>Bacilli</taxon>
        <taxon>Bacillales</taxon>
        <taxon>Paenibacillaceae</taxon>
        <taxon>Paenibacillus</taxon>
    </lineage>
</organism>
<keyword evidence="4 7" id="KW-0418">Kinase</keyword>
<evidence type="ECO:0000256" key="1">
    <source>
        <dbReference type="ARBA" id="ARBA00022605"/>
    </source>
</evidence>
<evidence type="ECO:0000256" key="2">
    <source>
        <dbReference type="ARBA" id="ARBA00022679"/>
    </source>
</evidence>